<feature type="region of interest" description="Disordered" evidence="1">
    <location>
        <begin position="77"/>
        <end position="101"/>
    </location>
</feature>
<dbReference type="EMBL" id="KZ110597">
    <property type="protein sequence ID" value="OSX62430.1"/>
    <property type="molecule type" value="Genomic_DNA"/>
</dbReference>
<reference evidence="2 3" key="1">
    <citation type="submission" date="2017-04" db="EMBL/GenBank/DDBJ databases">
        <title>Genome Sequence of the Model Brown-Rot Fungus Postia placenta SB12.</title>
        <authorList>
            <consortium name="DOE Joint Genome Institute"/>
            <person name="Gaskell J."/>
            <person name="Kersten P."/>
            <person name="Larrondo L.F."/>
            <person name="Canessa P."/>
            <person name="Martinez D."/>
            <person name="Hibbett D."/>
            <person name="Schmoll M."/>
            <person name="Kubicek C.P."/>
            <person name="Martinez A.T."/>
            <person name="Yadav J."/>
            <person name="Master E."/>
            <person name="Magnuson J.K."/>
            <person name="James T."/>
            <person name="Yaver D."/>
            <person name="Berka R."/>
            <person name="Labutti K."/>
            <person name="Lipzen A."/>
            <person name="Aerts A."/>
            <person name="Barry K."/>
            <person name="Henrissat B."/>
            <person name="Blanchette R."/>
            <person name="Grigoriev I."/>
            <person name="Cullen D."/>
        </authorList>
    </citation>
    <scope>NUCLEOTIDE SEQUENCE [LARGE SCALE GENOMIC DNA]</scope>
    <source>
        <strain evidence="2 3">MAD-698-R-SB12</strain>
    </source>
</reference>
<sequence length="150" mass="16219">MSQSASHHFHPVSPSSCLPRLVTGPSQMRGDPDLPADPVPEPEPTEGEEGDEDPKSLFAVSSSPSWPISLHPIPFTSTVPDSHAPSLSPGSSPTPLPISTATPMDKEMLKLLIPTRYDGKTVQECNRFLAMLKLYWAVNTFLSTINIVTT</sequence>
<proteinExistence type="predicted"/>
<gene>
    <name evidence="2" type="ORF">POSPLADRAFT_1057020</name>
</gene>
<organism evidence="2 3">
    <name type="scientific">Postia placenta MAD-698-R-SB12</name>
    <dbReference type="NCBI Taxonomy" id="670580"/>
    <lineage>
        <taxon>Eukaryota</taxon>
        <taxon>Fungi</taxon>
        <taxon>Dikarya</taxon>
        <taxon>Basidiomycota</taxon>
        <taxon>Agaricomycotina</taxon>
        <taxon>Agaricomycetes</taxon>
        <taxon>Polyporales</taxon>
        <taxon>Adustoporiaceae</taxon>
        <taxon>Rhodonia</taxon>
    </lineage>
</organism>
<name>A0A1X6N1P5_9APHY</name>
<dbReference type="AlphaFoldDB" id="A0A1X6N1P5"/>
<evidence type="ECO:0000313" key="3">
    <source>
        <dbReference type="Proteomes" id="UP000194127"/>
    </source>
</evidence>
<protein>
    <submittedName>
        <fullName evidence="2">Uncharacterized protein</fullName>
    </submittedName>
</protein>
<evidence type="ECO:0000313" key="2">
    <source>
        <dbReference type="EMBL" id="OSX62430.1"/>
    </source>
</evidence>
<feature type="compositionally biased region" description="Acidic residues" evidence="1">
    <location>
        <begin position="43"/>
        <end position="52"/>
    </location>
</feature>
<accession>A0A1X6N1P5</accession>
<feature type="compositionally biased region" description="Low complexity" evidence="1">
    <location>
        <begin position="85"/>
        <end position="100"/>
    </location>
</feature>
<dbReference type="GeneID" id="36325812"/>
<feature type="region of interest" description="Disordered" evidence="1">
    <location>
        <begin position="1"/>
        <end position="63"/>
    </location>
</feature>
<dbReference type="Proteomes" id="UP000194127">
    <property type="component" value="Unassembled WGS sequence"/>
</dbReference>
<evidence type="ECO:0000256" key="1">
    <source>
        <dbReference type="SAM" id="MobiDB-lite"/>
    </source>
</evidence>
<keyword evidence="3" id="KW-1185">Reference proteome</keyword>
<dbReference type="RefSeq" id="XP_024339224.1">
    <property type="nucleotide sequence ID" value="XM_024480862.1"/>
</dbReference>